<dbReference type="InterPro" id="IPR012337">
    <property type="entry name" value="RNaseH-like_sf"/>
</dbReference>
<dbReference type="AlphaFoldDB" id="A0A399EI31"/>
<dbReference type="GO" id="GO:0005829">
    <property type="term" value="C:cytosol"/>
    <property type="evidence" value="ECO:0007669"/>
    <property type="project" value="TreeGrafter"/>
</dbReference>
<evidence type="ECO:0000259" key="4">
    <source>
        <dbReference type="SMART" id="SM00479"/>
    </source>
</evidence>
<dbReference type="SUPFAM" id="SSF53098">
    <property type="entry name" value="Ribonuclease H-like"/>
    <property type="match status" value="1"/>
</dbReference>
<dbReference type="Pfam" id="PF00929">
    <property type="entry name" value="RNase_T"/>
    <property type="match status" value="1"/>
</dbReference>
<keyword evidence="6" id="KW-1185">Reference proteome</keyword>
<keyword evidence="2" id="KW-0378">Hydrolase</keyword>
<dbReference type="OrthoDB" id="9804290at2"/>
<dbReference type="EC" id="2.7.7.7" evidence="5"/>
<sequence length="208" mass="23164">MFAALRWPKASWRSRGLAWWEATYWALDLETSGLSSSDQILSVGLLPIQGGAIAYGAHYYSLVRPRRPEALSAEGVRAHHILPAELEEAPPLEEVLPEVFRRVAQGVLLLHFAQVDLAFLKRACRELGQPWPAVGVVDTAVLVARLNRHRARLEPHAQPLPSGLRAAREALGLPPHLEHHALWDALATAELFLLLRERLGLRTLGQLF</sequence>
<evidence type="ECO:0000313" key="5">
    <source>
        <dbReference type="EMBL" id="RIH81881.1"/>
    </source>
</evidence>
<evidence type="ECO:0000313" key="6">
    <source>
        <dbReference type="Proteomes" id="UP000265800"/>
    </source>
</evidence>
<dbReference type="PANTHER" id="PTHR30231:SF4">
    <property type="entry name" value="PROTEIN NEN2"/>
    <property type="match status" value="1"/>
</dbReference>
<dbReference type="PANTHER" id="PTHR30231">
    <property type="entry name" value="DNA POLYMERASE III SUBUNIT EPSILON"/>
    <property type="match status" value="1"/>
</dbReference>
<proteinExistence type="predicted"/>
<dbReference type="Gene3D" id="3.30.420.10">
    <property type="entry name" value="Ribonuclease H-like superfamily/Ribonuclease H"/>
    <property type="match status" value="1"/>
</dbReference>
<dbReference type="CDD" id="cd06127">
    <property type="entry name" value="DEDDh"/>
    <property type="match status" value="1"/>
</dbReference>
<feature type="domain" description="Exonuclease" evidence="4">
    <location>
        <begin position="23"/>
        <end position="201"/>
    </location>
</feature>
<dbReference type="Proteomes" id="UP000265800">
    <property type="component" value="Unassembled WGS sequence"/>
</dbReference>
<keyword evidence="1" id="KW-0540">Nuclease</keyword>
<keyword evidence="5" id="KW-0548">Nucleotidyltransferase</keyword>
<dbReference type="GO" id="GO:0003887">
    <property type="term" value="F:DNA-directed DNA polymerase activity"/>
    <property type="evidence" value="ECO:0007669"/>
    <property type="project" value="UniProtKB-EC"/>
</dbReference>
<protein>
    <submittedName>
        <fullName evidence="5">DNA polymerase III PolC-type</fullName>
        <ecNumber evidence="5">2.7.7.7</ecNumber>
    </submittedName>
</protein>
<evidence type="ECO:0000256" key="1">
    <source>
        <dbReference type="ARBA" id="ARBA00022722"/>
    </source>
</evidence>
<evidence type="ECO:0000256" key="3">
    <source>
        <dbReference type="ARBA" id="ARBA00022839"/>
    </source>
</evidence>
<keyword evidence="5" id="KW-0808">Transferase</keyword>
<keyword evidence="3" id="KW-0269">Exonuclease</keyword>
<dbReference type="GO" id="GO:0003676">
    <property type="term" value="F:nucleic acid binding"/>
    <property type="evidence" value="ECO:0007669"/>
    <property type="project" value="InterPro"/>
</dbReference>
<dbReference type="RefSeq" id="WP_119361159.1">
    <property type="nucleotide sequence ID" value="NZ_QWKZ01000133.1"/>
</dbReference>
<accession>A0A399EI31</accession>
<dbReference type="InterPro" id="IPR036397">
    <property type="entry name" value="RNaseH_sf"/>
</dbReference>
<organism evidence="5 6">
    <name type="scientific">Meiothermus luteus</name>
    <dbReference type="NCBI Taxonomy" id="2026184"/>
    <lineage>
        <taxon>Bacteria</taxon>
        <taxon>Thermotogati</taxon>
        <taxon>Deinococcota</taxon>
        <taxon>Deinococci</taxon>
        <taxon>Thermales</taxon>
        <taxon>Thermaceae</taxon>
        <taxon>Meiothermus</taxon>
    </lineage>
</organism>
<gene>
    <name evidence="5" type="primary">polC_1</name>
    <name evidence="5" type="ORF">Mlute_02665</name>
</gene>
<dbReference type="EMBL" id="QWKZ01000133">
    <property type="protein sequence ID" value="RIH81881.1"/>
    <property type="molecule type" value="Genomic_DNA"/>
</dbReference>
<dbReference type="GO" id="GO:0008408">
    <property type="term" value="F:3'-5' exonuclease activity"/>
    <property type="evidence" value="ECO:0007669"/>
    <property type="project" value="TreeGrafter"/>
</dbReference>
<comment type="caution">
    <text evidence="5">The sequence shown here is derived from an EMBL/GenBank/DDBJ whole genome shotgun (WGS) entry which is preliminary data.</text>
</comment>
<dbReference type="SMART" id="SM00479">
    <property type="entry name" value="EXOIII"/>
    <property type="match status" value="1"/>
</dbReference>
<dbReference type="InterPro" id="IPR013520">
    <property type="entry name" value="Ribonucl_H"/>
</dbReference>
<evidence type="ECO:0000256" key="2">
    <source>
        <dbReference type="ARBA" id="ARBA00022801"/>
    </source>
</evidence>
<name>A0A399EI31_9DEIN</name>
<reference evidence="5 6" key="1">
    <citation type="submission" date="2018-08" db="EMBL/GenBank/DDBJ databases">
        <title>Meiothermus luteus KCTC 52599 genome sequencing project.</title>
        <authorList>
            <person name="Da Costa M.S."/>
            <person name="Albuquerque L."/>
            <person name="Raposo P."/>
            <person name="Froufe H.J.C."/>
            <person name="Barroso C.S."/>
            <person name="Egas C."/>
        </authorList>
    </citation>
    <scope>NUCLEOTIDE SEQUENCE [LARGE SCALE GENOMIC DNA]</scope>
    <source>
        <strain evidence="5 6">KCTC 52599</strain>
    </source>
</reference>